<comment type="caution">
    <text evidence="4">The sequence shown here is derived from an EMBL/GenBank/DDBJ whole genome shotgun (WGS) entry which is preliminary data.</text>
</comment>
<feature type="region of interest" description="Disordered" evidence="3">
    <location>
        <begin position="382"/>
        <end position="411"/>
    </location>
</feature>
<dbReference type="InterPro" id="IPR011990">
    <property type="entry name" value="TPR-like_helical_dom_sf"/>
</dbReference>
<dbReference type="InParanoid" id="A0A2R5GD69"/>
<dbReference type="PANTHER" id="PTHR15502:SF7">
    <property type="entry name" value="CALCINEURIN-BINDING PROTEIN CABIN-1"/>
    <property type="match status" value="1"/>
</dbReference>
<feature type="region of interest" description="Disordered" evidence="3">
    <location>
        <begin position="341"/>
        <end position="369"/>
    </location>
</feature>
<dbReference type="EMBL" id="BEYU01000049">
    <property type="protein sequence ID" value="GBG28877.1"/>
    <property type="molecule type" value="Genomic_DNA"/>
</dbReference>
<name>A0A2R5GD69_9STRA</name>
<protein>
    <submittedName>
        <fullName evidence="4">Calcineurin-binding protein cabin-1</fullName>
    </submittedName>
</protein>
<dbReference type="Gene3D" id="1.25.40.10">
    <property type="entry name" value="Tetratricopeptide repeat domain"/>
    <property type="match status" value="1"/>
</dbReference>
<feature type="compositionally biased region" description="Polar residues" evidence="3">
    <location>
        <begin position="397"/>
        <end position="411"/>
    </location>
</feature>
<sequence length="1786" mass="199403">MLRARWTAVNDPEPAPGIFAENEQEVDDHDHNNQNDNDNNEDLAVENPLVPSQSRKRLREASPGRPNEGSEEDPSAHRGRPLARKGPENVEIQEAKAARDYEAALALQVGGLPQSEQWTKAREIYERLTKLAVLESKQLKLGRTIKRCALANLASMDQSVGEETQALAHLVDAVCVDDSDPALWEEVARLSWKVGNLRLSRFAYEQALRGEWSVPPDSLWIGLLHVTYALADDAGCREAVRCALANNPQFAWAKLFENMLRRETSTPTTGAWPWDDAVDRALRQEEQRMLRDSVTLRRQRGVSAAGATRSRRGATQTEDERLEAALDAVLHGTTLQIAQFVDEKSSSAMDEDSDDEDEEEKSAESAQFRVSREELLRRASLAPHLGAADVPPKSRSRQTGSNNSTAEQRQVQSWISKRGGCEWPVEILLRDLLADLHEFDAACFASSEALSQSEAQAAAVSRCMDALAIADVDWMAPPTPSSSTQSTAELESETLRQDKSAIFLAEILFDWMVCPNIPAYIQQRCKRLALVCFSFARQRIPSRIYETVSLREQAEQLSLRLEWLSARVLALVMGNVTAATPALARCEALLETVATSGKALLRIPHLQFDAIISGDTIAAKREFLSWRRTIAQVKLEYLRKVFRRDPALAQRRLREVVEHYLETIEPSKSGLRQWNDFVMEVQMAESSLEDLHPQELSIESPELAQVETLSVLEECLPHASAQDKARFYSLVARLLASLVQLIQDHASQTTNLKQDCERKLLEQCLHLLADNDGCWEPEPWVLGETGWARIAGVLVASLSKSPDDAHLLGLLAAAAAHSPKCSSEMLDVLFNSLCACALEFAELLASLSDENMVRPNSLAFNMTGRVAAALLAAIRFDAVVQDEAFCHVASGCVATILQPAIVLCLRTHAKSKRGVTWASDVALWGLSALLTLCDQGQGTADAPQRRIRGVGLANMIKPLVKTFATSGDDRVYISLRSSAARLLASVHTIKALQHEDEDIYLALEEARQAILSDMLASLYGVIEFSDSPREDKRVFSGERTLESLDLHPSNAPACMPPRFLDEVSVVDCGPATSGRWKNHRSIVMRYLLNYLDSRAIVEDRECAEPDHTTALVRFILARSLLELGTDAPFGAAVRAFLETPAAGLSCKAEAVASACAFVTSRDAFVTTRLDPKPSDVVTAQELCERLPLCFAQLIENATPTKLPRLNAPIGDASLSDYCQKLETGLGALRLDLSFHPWRFMSWFKLGDLGSRLQRIAMSDPQVCSIMLDLLDAPAEDELQAVEPETQRAQPLDESANPPPSQQKLKLNQKLKLVRNPKSNHKLKFKFQRQALSPHRKKCKFHVQSIAVAQQMLMERNEDASELRAYDRVKANFRKESWNDAIVTRVNDDSTYDVCYENEDELDFALPRTMLKALPAKAARDEPENPDESIFDSLVTIGSFIFANLGCLRRFDRNLYQHACKLARDVFDRAILLEQHKKEPGVIFLHARALEKCACPTGEVLRRYEQALAAAPEKGDEMAICKTEVRYRIFATRAKALLREEESISGSSKEELQAILEGLSSCFGKGCERENHRAVYRFAATILESPHELLPGGDRTMWLEKAVNAMAATFEKKASERVCVIRYPEYTIKFDCIARPWWKMETTRFRHIRLYLKLCRALKDFKKARHFLSVLMDTFADRNKKDKDPNAATILRGACLCVIEMVNILKDSVATTAPEALLRGAFAIHVEHVDLLSALKSHPGLRAKYRLHLVADFLSHAFAEMKDRHAVRVAILKQCLAWVPEIIKGFE</sequence>
<proteinExistence type="predicted"/>
<keyword evidence="5" id="KW-1185">Reference proteome</keyword>
<dbReference type="PANTHER" id="PTHR15502">
    <property type="entry name" value="CALCINEURIN-BINDING PROTEIN CABIN 1-RELATED"/>
    <property type="match status" value="1"/>
</dbReference>
<accession>A0A2R5GD69</accession>
<reference evidence="4 5" key="1">
    <citation type="submission" date="2017-12" db="EMBL/GenBank/DDBJ databases">
        <title>Sequencing, de novo assembly and annotation of complete genome of a new Thraustochytrid species, strain FCC1311.</title>
        <authorList>
            <person name="Sedici K."/>
            <person name="Godart F."/>
            <person name="Aiese Cigliano R."/>
            <person name="Sanseverino W."/>
            <person name="Barakat M."/>
            <person name="Ortet P."/>
            <person name="Marechal E."/>
            <person name="Cagnac O."/>
            <person name="Amato A."/>
        </authorList>
    </citation>
    <scope>NUCLEOTIDE SEQUENCE [LARGE SCALE GENOMIC DNA]</scope>
</reference>
<evidence type="ECO:0000313" key="4">
    <source>
        <dbReference type="EMBL" id="GBG28877.1"/>
    </source>
</evidence>
<evidence type="ECO:0000256" key="3">
    <source>
        <dbReference type="SAM" id="MobiDB-lite"/>
    </source>
</evidence>
<organism evidence="4 5">
    <name type="scientific">Hondaea fermentalgiana</name>
    <dbReference type="NCBI Taxonomy" id="2315210"/>
    <lineage>
        <taxon>Eukaryota</taxon>
        <taxon>Sar</taxon>
        <taxon>Stramenopiles</taxon>
        <taxon>Bigyra</taxon>
        <taxon>Labyrinthulomycetes</taxon>
        <taxon>Thraustochytrida</taxon>
        <taxon>Thraustochytriidae</taxon>
        <taxon>Hondaea</taxon>
    </lineage>
</organism>
<dbReference type="InterPro" id="IPR033053">
    <property type="entry name" value="Hir3/CABIN1"/>
</dbReference>
<keyword evidence="2" id="KW-0539">Nucleus</keyword>
<dbReference type="GO" id="GO:0031491">
    <property type="term" value="F:nucleosome binding"/>
    <property type="evidence" value="ECO:0007669"/>
    <property type="project" value="TreeGrafter"/>
</dbReference>
<gene>
    <name evidence="4" type="ORF">FCC1311_050982</name>
</gene>
<dbReference type="GO" id="GO:0005634">
    <property type="term" value="C:nucleus"/>
    <property type="evidence" value="ECO:0007669"/>
    <property type="project" value="UniProtKB-SubCell"/>
</dbReference>
<feature type="region of interest" description="Disordered" evidence="3">
    <location>
        <begin position="1282"/>
        <end position="1304"/>
    </location>
</feature>
<evidence type="ECO:0000313" key="5">
    <source>
        <dbReference type="Proteomes" id="UP000241890"/>
    </source>
</evidence>
<feature type="compositionally biased region" description="Acidic residues" evidence="3">
    <location>
        <begin position="349"/>
        <end position="361"/>
    </location>
</feature>
<comment type="subcellular location">
    <subcellularLocation>
        <location evidence="1">Nucleus</location>
    </subcellularLocation>
</comment>
<feature type="region of interest" description="Disordered" evidence="3">
    <location>
        <begin position="1"/>
        <end position="88"/>
    </location>
</feature>
<dbReference type="GO" id="GO:0006325">
    <property type="term" value="P:chromatin organization"/>
    <property type="evidence" value="ECO:0007669"/>
    <property type="project" value="InterPro"/>
</dbReference>
<dbReference type="Proteomes" id="UP000241890">
    <property type="component" value="Unassembled WGS sequence"/>
</dbReference>
<feature type="non-terminal residue" evidence="4">
    <location>
        <position position="1786"/>
    </location>
</feature>
<evidence type="ECO:0000256" key="2">
    <source>
        <dbReference type="ARBA" id="ARBA00023242"/>
    </source>
</evidence>
<evidence type="ECO:0000256" key="1">
    <source>
        <dbReference type="ARBA" id="ARBA00004123"/>
    </source>
</evidence>